<evidence type="ECO:0000256" key="6">
    <source>
        <dbReference type="ARBA" id="ARBA00023235"/>
    </source>
</evidence>
<dbReference type="Pfam" id="PF02878">
    <property type="entry name" value="PGM_PMM_I"/>
    <property type="match status" value="1"/>
</dbReference>
<keyword evidence="3" id="KW-0597">Phosphoprotein</keyword>
<dbReference type="InterPro" id="IPR005841">
    <property type="entry name" value="Alpha-D-phosphohexomutase_SF"/>
</dbReference>
<name>A0A7V5LIH8_CALAY</name>
<evidence type="ECO:0000259" key="8">
    <source>
        <dbReference type="Pfam" id="PF02878"/>
    </source>
</evidence>
<dbReference type="Pfam" id="PF02879">
    <property type="entry name" value="PGM_PMM_II"/>
    <property type="match status" value="1"/>
</dbReference>
<sequence length="209" mass="23332">MISPYIFREYDIRGVVDKDLTEEVVKLLGKGIGTYFVRHQAKRVTIGGDVRLSTERLRKALMTGLQSTGVNVVDLGPVPTPVQYFSMHHIPDVQGGVMITGSHNPPEFNGFKITLNNAPVFGPMIQDIRKLIEAKDFESGQGQYEKQEIIDDYINYIKQNIKLDRAVKVVLDSGNGAASLVAHRLFKELGAETIDLFDTPDGRFPNHHP</sequence>
<dbReference type="PANTHER" id="PTHR43771:SF2">
    <property type="entry name" value="PHOSPHOMANNOMUTASE_PHOSPHOGLUCOMUTASE"/>
    <property type="match status" value="1"/>
</dbReference>
<comment type="cofactor">
    <cofactor evidence="1">
        <name>Mg(2+)</name>
        <dbReference type="ChEBI" id="CHEBI:18420"/>
    </cofactor>
</comment>
<evidence type="ECO:0000259" key="9">
    <source>
        <dbReference type="Pfam" id="PF02879"/>
    </source>
</evidence>
<protein>
    <submittedName>
        <fullName evidence="10">Phosphomannomutase</fullName>
    </submittedName>
</protein>
<comment type="caution">
    <text evidence="10">The sequence shown here is derived from an EMBL/GenBank/DDBJ whole genome shotgun (WGS) entry which is preliminary data.</text>
</comment>
<dbReference type="AlphaFoldDB" id="A0A7V5LIH8"/>
<feature type="domain" description="Alpha-D-phosphohexomutase alpha/beta/alpha" evidence="8">
    <location>
        <begin position="6"/>
        <end position="137"/>
    </location>
</feature>
<dbReference type="InterPro" id="IPR005845">
    <property type="entry name" value="A-D-PHexomutase_a/b/a-II"/>
</dbReference>
<comment type="similarity">
    <text evidence="2 7">Belongs to the phosphohexose mutase family.</text>
</comment>
<reference evidence="10" key="1">
    <citation type="journal article" date="2020" name="mSystems">
        <title>Genome- and Community-Level Interaction Insights into Carbon Utilization and Element Cycling Functions of Hydrothermarchaeota in Hydrothermal Sediment.</title>
        <authorList>
            <person name="Zhou Z."/>
            <person name="Liu Y."/>
            <person name="Xu W."/>
            <person name="Pan J."/>
            <person name="Luo Z.H."/>
            <person name="Li M."/>
        </authorList>
    </citation>
    <scope>NUCLEOTIDE SEQUENCE [LARGE SCALE GENOMIC DNA]</scope>
    <source>
        <strain evidence="10">HyVt-76</strain>
    </source>
</reference>
<evidence type="ECO:0000313" key="10">
    <source>
        <dbReference type="EMBL" id="HHE55073.1"/>
    </source>
</evidence>
<dbReference type="SUPFAM" id="SSF53738">
    <property type="entry name" value="Phosphoglucomutase, first 3 domains"/>
    <property type="match status" value="1"/>
</dbReference>
<proteinExistence type="inferred from homology"/>
<evidence type="ECO:0000256" key="7">
    <source>
        <dbReference type="RuleBase" id="RU004326"/>
    </source>
</evidence>
<keyword evidence="4 7" id="KW-0479">Metal-binding</keyword>
<accession>A0A7V5LIH8</accession>
<dbReference type="Proteomes" id="UP000886111">
    <property type="component" value="Unassembled WGS sequence"/>
</dbReference>
<evidence type="ECO:0000256" key="5">
    <source>
        <dbReference type="ARBA" id="ARBA00022842"/>
    </source>
</evidence>
<feature type="non-terminal residue" evidence="10">
    <location>
        <position position="209"/>
    </location>
</feature>
<dbReference type="GO" id="GO:0016868">
    <property type="term" value="F:intramolecular phosphotransferase activity"/>
    <property type="evidence" value="ECO:0007669"/>
    <property type="project" value="InterPro"/>
</dbReference>
<gene>
    <name evidence="10" type="ORF">ENL21_04775</name>
</gene>
<organism evidence="10">
    <name type="scientific">Caldithrix abyssi</name>
    <dbReference type="NCBI Taxonomy" id="187145"/>
    <lineage>
        <taxon>Bacteria</taxon>
        <taxon>Pseudomonadati</taxon>
        <taxon>Calditrichota</taxon>
        <taxon>Calditrichia</taxon>
        <taxon>Calditrichales</taxon>
        <taxon>Calditrichaceae</taxon>
        <taxon>Caldithrix</taxon>
    </lineage>
</organism>
<feature type="domain" description="Alpha-D-phosphohexomutase alpha/beta/alpha" evidence="9">
    <location>
        <begin position="151"/>
        <end position="209"/>
    </location>
</feature>
<dbReference type="PRINTS" id="PR00509">
    <property type="entry name" value="PGMPMM"/>
</dbReference>
<dbReference type="PANTHER" id="PTHR43771">
    <property type="entry name" value="PHOSPHOMANNOMUTASE"/>
    <property type="match status" value="1"/>
</dbReference>
<dbReference type="PROSITE" id="PS00710">
    <property type="entry name" value="PGM_PMM"/>
    <property type="match status" value="1"/>
</dbReference>
<evidence type="ECO:0000256" key="1">
    <source>
        <dbReference type="ARBA" id="ARBA00001946"/>
    </source>
</evidence>
<dbReference type="GO" id="GO:0005975">
    <property type="term" value="P:carbohydrate metabolic process"/>
    <property type="evidence" value="ECO:0007669"/>
    <property type="project" value="InterPro"/>
</dbReference>
<dbReference type="EMBL" id="DRTD01000354">
    <property type="protein sequence ID" value="HHE55073.1"/>
    <property type="molecule type" value="Genomic_DNA"/>
</dbReference>
<evidence type="ECO:0000256" key="2">
    <source>
        <dbReference type="ARBA" id="ARBA00010231"/>
    </source>
</evidence>
<dbReference type="InterPro" id="IPR016066">
    <property type="entry name" value="A-D-PHexomutase_CS"/>
</dbReference>
<dbReference type="InterPro" id="IPR005844">
    <property type="entry name" value="A-D-PHexomutase_a/b/a-I"/>
</dbReference>
<keyword evidence="6" id="KW-0413">Isomerase</keyword>
<dbReference type="InterPro" id="IPR016055">
    <property type="entry name" value="A-D-PHexomutase_a/b/a-I/II/III"/>
</dbReference>
<evidence type="ECO:0000256" key="3">
    <source>
        <dbReference type="ARBA" id="ARBA00022553"/>
    </source>
</evidence>
<evidence type="ECO:0000256" key="4">
    <source>
        <dbReference type="ARBA" id="ARBA00022723"/>
    </source>
</evidence>
<keyword evidence="5 7" id="KW-0460">Magnesium</keyword>
<dbReference type="GO" id="GO:0000287">
    <property type="term" value="F:magnesium ion binding"/>
    <property type="evidence" value="ECO:0007669"/>
    <property type="project" value="InterPro"/>
</dbReference>
<dbReference type="Gene3D" id="3.40.120.10">
    <property type="entry name" value="Alpha-D-Glucose-1,6-Bisphosphate, subunit A, domain 3"/>
    <property type="match status" value="2"/>
</dbReference>